<feature type="transmembrane region" description="Helical" evidence="6">
    <location>
        <begin position="247"/>
        <end position="266"/>
    </location>
</feature>
<feature type="transmembrane region" description="Helical" evidence="6">
    <location>
        <begin position="471"/>
        <end position="488"/>
    </location>
</feature>
<dbReference type="Proteomes" id="UP000266313">
    <property type="component" value="Chromosome"/>
</dbReference>
<evidence type="ECO:0000256" key="2">
    <source>
        <dbReference type="ARBA" id="ARBA00022475"/>
    </source>
</evidence>
<dbReference type="InterPro" id="IPR036866">
    <property type="entry name" value="RibonucZ/Hydroxyglut_hydro"/>
</dbReference>
<dbReference type="OrthoDB" id="9761531at2"/>
<dbReference type="Gene3D" id="3.60.15.10">
    <property type="entry name" value="Ribonuclease Z/Hydroxyacylglutathione hydrolase-like"/>
    <property type="match status" value="1"/>
</dbReference>
<dbReference type="GO" id="GO:0030420">
    <property type="term" value="P:establishment of competence for transformation"/>
    <property type="evidence" value="ECO:0007669"/>
    <property type="project" value="InterPro"/>
</dbReference>
<dbReference type="AlphaFoldDB" id="A0A250KPW9"/>
<dbReference type="InterPro" id="IPR001279">
    <property type="entry name" value="Metallo-B-lactamas"/>
</dbReference>
<keyword evidence="4 6" id="KW-1133">Transmembrane helix</keyword>
<dbReference type="NCBIfam" id="TIGR00361">
    <property type="entry name" value="ComEC_Rec2"/>
    <property type="match status" value="1"/>
</dbReference>
<dbReference type="Pfam" id="PF13567">
    <property type="entry name" value="DUF4131"/>
    <property type="match status" value="1"/>
</dbReference>
<dbReference type="KEGG" id="mmai:sS8_1691"/>
<dbReference type="CDD" id="cd07731">
    <property type="entry name" value="ComA-like_MBL-fold"/>
    <property type="match status" value="1"/>
</dbReference>
<name>A0A250KPW9_9GAMM</name>
<evidence type="ECO:0000313" key="8">
    <source>
        <dbReference type="EMBL" id="BBA33648.1"/>
    </source>
</evidence>
<dbReference type="GO" id="GO:0005886">
    <property type="term" value="C:plasma membrane"/>
    <property type="evidence" value="ECO:0007669"/>
    <property type="project" value="UniProtKB-SubCell"/>
</dbReference>
<dbReference type="Pfam" id="PF00753">
    <property type="entry name" value="Lactamase_B"/>
    <property type="match status" value="1"/>
</dbReference>
<dbReference type="SUPFAM" id="SSF56281">
    <property type="entry name" value="Metallo-hydrolase/oxidoreductase"/>
    <property type="match status" value="1"/>
</dbReference>
<reference evidence="8 9" key="1">
    <citation type="submission" date="2016-12" db="EMBL/GenBank/DDBJ databases">
        <title>Genome sequencing of Methylocaldum marinum.</title>
        <authorList>
            <person name="Takeuchi M."/>
            <person name="Kamagata Y."/>
            <person name="Hiraoka S."/>
            <person name="Oshima K."/>
            <person name="Hattori M."/>
            <person name="Iwasaki W."/>
        </authorList>
    </citation>
    <scope>NUCLEOTIDE SEQUENCE [LARGE SCALE GENOMIC DNA]</scope>
    <source>
        <strain evidence="8 9">S8</strain>
    </source>
</reference>
<feature type="transmembrane region" description="Helical" evidence="6">
    <location>
        <begin position="345"/>
        <end position="365"/>
    </location>
</feature>
<evidence type="ECO:0000256" key="3">
    <source>
        <dbReference type="ARBA" id="ARBA00022692"/>
    </source>
</evidence>
<dbReference type="InterPro" id="IPR052159">
    <property type="entry name" value="Competence_DNA_uptake"/>
</dbReference>
<dbReference type="SMART" id="SM00849">
    <property type="entry name" value="Lactamase_B"/>
    <property type="match status" value="1"/>
</dbReference>
<gene>
    <name evidence="8" type="ORF">sS8_1691</name>
</gene>
<evidence type="ECO:0000256" key="1">
    <source>
        <dbReference type="ARBA" id="ARBA00004651"/>
    </source>
</evidence>
<evidence type="ECO:0000313" key="9">
    <source>
        <dbReference type="Proteomes" id="UP000266313"/>
    </source>
</evidence>
<organism evidence="8 9">
    <name type="scientific">Methylocaldum marinum</name>
    <dbReference type="NCBI Taxonomy" id="1432792"/>
    <lineage>
        <taxon>Bacteria</taxon>
        <taxon>Pseudomonadati</taxon>
        <taxon>Pseudomonadota</taxon>
        <taxon>Gammaproteobacteria</taxon>
        <taxon>Methylococcales</taxon>
        <taxon>Methylococcaceae</taxon>
        <taxon>Methylocaldum</taxon>
    </lineage>
</organism>
<proteinExistence type="predicted"/>
<evidence type="ECO:0000256" key="6">
    <source>
        <dbReference type="SAM" id="Phobius"/>
    </source>
</evidence>
<feature type="transmembrane region" description="Helical" evidence="6">
    <location>
        <begin position="377"/>
        <end position="397"/>
    </location>
</feature>
<keyword evidence="3 6" id="KW-0812">Transmembrane</keyword>
<feature type="transmembrane region" description="Helical" evidence="6">
    <location>
        <begin position="308"/>
        <end position="325"/>
    </location>
</feature>
<protein>
    <submittedName>
        <fullName evidence="8">DNA internalization-related competence protein ComEC/Rec2</fullName>
    </submittedName>
</protein>
<feature type="domain" description="Metallo-beta-lactamase" evidence="7">
    <location>
        <begin position="527"/>
        <end position="713"/>
    </location>
</feature>
<keyword evidence="9" id="KW-1185">Reference proteome</keyword>
<feature type="transmembrane region" description="Helical" evidence="6">
    <location>
        <begin position="409"/>
        <end position="433"/>
    </location>
</feature>
<dbReference type="EMBL" id="AP017928">
    <property type="protein sequence ID" value="BBA33648.1"/>
    <property type="molecule type" value="Genomic_DNA"/>
</dbReference>
<feature type="transmembrane region" description="Helical" evidence="6">
    <location>
        <begin position="12"/>
        <end position="30"/>
    </location>
</feature>
<evidence type="ECO:0000256" key="5">
    <source>
        <dbReference type="ARBA" id="ARBA00023136"/>
    </source>
</evidence>
<dbReference type="NCBIfam" id="TIGR00360">
    <property type="entry name" value="ComEC_N-term"/>
    <property type="match status" value="1"/>
</dbReference>
<dbReference type="InterPro" id="IPR035681">
    <property type="entry name" value="ComA-like_MBL"/>
</dbReference>
<dbReference type="RefSeq" id="WP_119629237.1">
    <property type="nucleotide sequence ID" value="NZ_AP017928.1"/>
</dbReference>
<dbReference type="InterPro" id="IPR004477">
    <property type="entry name" value="ComEC_N"/>
</dbReference>
<dbReference type="Pfam" id="PF03772">
    <property type="entry name" value="Competence"/>
    <property type="match status" value="1"/>
</dbReference>
<keyword evidence="2" id="KW-1003">Cell membrane</keyword>
<dbReference type="InterPro" id="IPR004797">
    <property type="entry name" value="Competence_ComEC/Rec2"/>
</dbReference>
<dbReference type="PANTHER" id="PTHR30619">
    <property type="entry name" value="DNA INTERNALIZATION/COMPETENCE PROTEIN COMEC/REC2"/>
    <property type="match status" value="1"/>
</dbReference>
<keyword evidence="5 6" id="KW-0472">Membrane</keyword>
<comment type="subcellular location">
    <subcellularLocation>
        <location evidence="1">Cell membrane</location>
        <topology evidence="1">Multi-pass membrane protein</topology>
    </subcellularLocation>
</comment>
<dbReference type="InterPro" id="IPR025405">
    <property type="entry name" value="DUF4131"/>
</dbReference>
<sequence>MKFSIPQNRYPAVVSVAIALVCGASCVQLLPFLPGAWAFALVGVVLSVAAYFRLHIPAAFLCGILWALAVAGTRLDPSLPNSSERQTATIEGVILTIPQAFDHGFRFDFDIQRTIEPAELILPSRVRLSWYDHRTSLKAGERWQLRVKLKPPHGMLNPGGLDYERWLFAQGIRAVGYVTESPDNRRLNVPDLPYSFEVWRQALYDRLSATLDGEPLAGIVKALIMGAADDISPAQWDVLRRTGTTHLVVISGSHIGLVAGFVFFLIRRAWSSLATMRWSPPTVAAVAAFTAALLYSALADFAIPTQRAVIMIGIVMGAVIAQRHLSGFRVLATALLAVVLYDPLAVLAPGFWLSFAAVALILFVVSYRRGKLRGWRAMLRVNWATSLGLAPLLMLFFQQVSLISPIANLFAVPLIGLLLIPLCLTGALLLPILPLAGEALLILASRLLEWTWPILLWLAELPAAQWIHAEPPLWTIPLALAGFVLLLAPRGIPARWLGLVLAVPALTAQPASPPQAGFRLTVLDVGQGLGVAVETREHLMIFDTGARYGSRFDIGSAVIEPYLRHRGIERIDALIVSHGDNDHIGGAPSLLKRFTVGRTYTSVPEKLAEFPTETCKAEQFWEWDGVKFEMLGPIEKSPHENDNSCVLKISGAGGSALLTGDIEKTGERLLVERYGRGLTSDILVVPHHGSKTSSSLDFLTLVKPRFALIPAGYLNRYGFPHRPVLKRYRDLAIPVLNTAEAGALSILIGDGRKDLKVESYRKESGRYWNAHPKTTTE</sequence>
<dbReference type="PANTHER" id="PTHR30619:SF1">
    <property type="entry name" value="RECOMBINATION PROTEIN 2"/>
    <property type="match status" value="1"/>
</dbReference>
<feature type="transmembrane region" description="Helical" evidence="6">
    <location>
        <begin position="278"/>
        <end position="296"/>
    </location>
</feature>
<evidence type="ECO:0000259" key="7">
    <source>
        <dbReference type="SMART" id="SM00849"/>
    </source>
</evidence>
<feature type="transmembrane region" description="Helical" evidence="6">
    <location>
        <begin position="36"/>
        <end position="69"/>
    </location>
</feature>
<evidence type="ECO:0000256" key="4">
    <source>
        <dbReference type="ARBA" id="ARBA00022989"/>
    </source>
</evidence>
<accession>A0A250KPW9</accession>